<sequence length="79" mass="8762">MYNGDFEKALGAISAKAIVMPSQTDLYFPPEDNEWEVQHMPNAEFRPIPSIWGHMAGSPGVNPVDTAFIDRALKELLTS</sequence>
<dbReference type="GO" id="GO:0016747">
    <property type="term" value="F:acyltransferase activity, transferring groups other than amino-acyl groups"/>
    <property type="evidence" value="ECO:0007669"/>
    <property type="project" value="InterPro"/>
</dbReference>
<dbReference type="EMBL" id="AZHX01000282">
    <property type="protein sequence ID" value="ETX08175.1"/>
    <property type="molecule type" value="Genomic_DNA"/>
</dbReference>
<organism evidence="1 2">
    <name type="scientific">Candidatus Entotheonella gemina</name>
    <dbReference type="NCBI Taxonomy" id="1429439"/>
    <lineage>
        <taxon>Bacteria</taxon>
        <taxon>Pseudomonadati</taxon>
        <taxon>Nitrospinota/Tectimicrobiota group</taxon>
        <taxon>Candidatus Tectimicrobiota</taxon>
        <taxon>Candidatus Entotheonellia</taxon>
        <taxon>Candidatus Entotheonellales</taxon>
        <taxon>Candidatus Entotheonellaceae</taxon>
        <taxon>Candidatus Entotheonella</taxon>
    </lineage>
</organism>
<proteinExistence type="predicted"/>
<reference evidence="1 2" key="1">
    <citation type="journal article" date="2014" name="Nature">
        <title>An environmental bacterial taxon with a large and distinct metabolic repertoire.</title>
        <authorList>
            <person name="Wilson M.C."/>
            <person name="Mori T."/>
            <person name="Ruckert C."/>
            <person name="Uria A.R."/>
            <person name="Helf M.J."/>
            <person name="Takada K."/>
            <person name="Gernert C."/>
            <person name="Steffens U.A."/>
            <person name="Heycke N."/>
            <person name="Schmitt S."/>
            <person name="Rinke C."/>
            <person name="Helfrich E.J."/>
            <person name="Brachmann A.O."/>
            <person name="Gurgui C."/>
            <person name="Wakimoto T."/>
            <person name="Kracht M."/>
            <person name="Crusemann M."/>
            <person name="Hentschel U."/>
            <person name="Abe I."/>
            <person name="Matsunaga S."/>
            <person name="Kalinowski J."/>
            <person name="Takeyama H."/>
            <person name="Piel J."/>
        </authorList>
    </citation>
    <scope>NUCLEOTIDE SEQUENCE [LARGE SCALE GENOMIC DNA]</scope>
    <source>
        <strain evidence="2">TSY2</strain>
    </source>
</reference>
<dbReference type="PATRIC" id="fig|1429439.4.peg.1189"/>
<name>W4MD98_9BACT</name>
<dbReference type="Proteomes" id="UP000019140">
    <property type="component" value="Unassembled WGS sequence"/>
</dbReference>
<protein>
    <recommendedName>
        <fullName evidence="3">Homoserine O-acetyltransferase</fullName>
    </recommendedName>
</protein>
<gene>
    <name evidence="1" type="ORF">ETSY2_06915</name>
</gene>
<comment type="caution">
    <text evidence="1">The sequence shown here is derived from an EMBL/GenBank/DDBJ whole genome shotgun (WGS) entry which is preliminary data.</text>
</comment>
<dbReference type="HOGENOM" id="CLU_180182_0_0_7"/>
<evidence type="ECO:0000313" key="2">
    <source>
        <dbReference type="Proteomes" id="UP000019140"/>
    </source>
</evidence>
<dbReference type="PANTHER" id="PTHR32268:SF15">
    <property type="entry name" value="HOMOSERINE ACETYLTRANSFERASE FAMILY PROTEIN (AFU_ORTHOLOGUE AFUA_1G15350)"/>
    <property type="match status" value="1"/>
</dbReference>
<accession>W4MD98</accession>
<dbReference type="SUPFAM" id="SSF53474">
    <property type="entry name" value="alpha/beta-Hydrolases"/>
    <property type="match status" value="1"/>
</dbReference>
<dbReference type="InterPro" id="IPR008220">
    <property type="entry name" value="HAT_MetX-like"/>
</dbReference>
<evidence type="ECO:0008006" key="3">
    <source>
        <dbReference type="Google" id="ProtNLM"/>
    </source>
</evidence>
<keyword evidence="2" id="KW-1185">Reference proteome</keyword>
<dbReference type="PANTHER" id="PTHR32268">
    <property type="entry name" value="HOMOSERINE O-ACETYLTRANSFERASE"/>
    <property type="match status" value="1"/>
</dbReference>
<dbReference type="Gene3D" id="3.40.50.1820">
    <property type="entry name" value="alpha/beta hydrolase"/>
    <property type="match status" value="1"/>
</dbReference>
<dbReference type="AlphaFoldDB" id="W4MD98"/>
<evidence type="ECO:0000313" key="1">
    <source>
        <dbReference type="EMBL" id="ETX08175.1"/>
    </source>
</evidence>
<dbReference type="InterPro" id="IPR029058">
    <property type="entry name" value="AB_hydrolase_fold"/>
</dbReference>